<name>A0A016WGU8_9BILA</name>
<evidence type="ECO:0000313" key="2">
    <source>
        <dbReference type="Proteomes" id="UP000024635"/>
    </source>
</evidence>
<keyword evidence="2" id="KW-1185">Reference proteome</keyword>
<proteinExistence type="predicted"/>
<dbReference type="EMBL" id="JARK01000313">
    <property type="protein sequence ID" value="EYC38497.1"/>
    <property type="molecule type" value="Genomic_DNA"/>
</dbReference>
<organism evidence="1 2">
    <name type="scientific">Ancylostoma ceylanicum</name>
    <dbReference type="NCBI Taxonomy" id="53326"/>
    <lineage>
        <taxon>Eukaryota</taxon>
        <taxon>Metazoa</taxon>
        <taxon>Ecdysozoa</taxon>
        <taxon>Nematoda</taxon>
        <taxon>Chromadorea</taxon>
        <taxon>Rhabditida</taxon>
        <taxon>Rhabditina</taxon>
        <taxon>Rhabditomorpha</taxon>
        <taxon>Strongyloidea</taxon>
        <taxon>Ancylostomatidae</taxon>
        <taxon>Ancylostomatinae</taxon>
        <taxon>Ancylostoma</taxon>
    </lineage>
</organism>
<dbReference type="Proteomes" id="UP000024635">
    <property type="component" value="Unassembled WGS sequence"/>
</dbReference>
<reference evidence="2" key="1">
    <citation type="journal article" date="2015" name="Nat. Genet.">
        <title>The genome and transcriptome of the zoonotic hookworm Ancylostoma ceylanicum identify infection-specific gene families.</title>
        <authorList>
            <person name="Schwarz E.M."/>
            <person name="Hu Y."/>
            <person name="Antoshechkin I."/>
            <person name="Miller M.M."/>
            <person name="Sternberg P.W."/>
            <person name="Aroian R.V."/>
        </authorList>
    </citation>
    <scope>NUCLEOTIDE SEQUENCE</scope>
    <source>
        <strain evidence="2">HY135</strain>
    </source>
</reference>
<accession>A0A016WGU8</accession>
<comment type="caution">
    <text evidence="1">The sequence shown here is derived from an EMBL/GenBank/DDBJ whole genome shotgun (WGS) entry which is preliminary data.</text>
</comment>
<gene>
    <name evidence="1" type="primary">Acey_s0713.g1746</name>
    <name evidence="1" type="ORF">Y032_0713g1746</name>
</gene>
<protein>
    <submittedName>
        <fullName evidence="1">Uncharacterized protein</fullName>
    </submittedName>
</protein>
<dbReference type="AlphaFoldDB" id="A0A016WGU8"/>
<evidence type="ECO:0000313" key="1">
    <source>
        <dbReference type="EMBL" id="EYC38497.1"/>
    </source>
</evidence>
<sequence>MQVIGDDGKVNILDLCLVLPHKIRRRSESTSCSNQLLSTPVVLSDHEEILRLRSPTRKRLNQSCAGRSATLPAPNTALIRRLDTTADSPDSKPYTGRPQMYCFENFILLVAVVQ</sequence>